<keyword evidence="2 4" id="KW-0697">Rotamase</keyword>
<dbReference type="PROSITE" id="PS00170">
    <property type="entry name" value="CSA_PPIASE_1"/>
    <property type="match status" value="1"/>
</dbReference>
<proteinExistence type="inferred from homology"/>
<dbReference type="EMBL" id="BMHT01000001">
    <property type="protein sequence ID" value="GGE96415.1"/>
    <property type="molecule type" value="Genomic_DNA"/>
</dbReference>
<accession>A0ABQ1TIL0</accession>
<evidence type="ECO:0000256" key="2">
    <source>
        <dbReference type="ARBA" id="ARBA00023110"/>
    </source>
</evidence>
<evidence type="ECO:0000256" key="3">
    <source>
        <dbReference type="ARBA" id="ARBA00023235"/>
    </source>
</evidence>
<dbReference type="InterPro" id="IPR020892">
    <property type="entry name" value="Cyclophilin-type_PPIase_CS"/>
</dbReference>
<comment type="caution">
    <text evidence="6">The sequence shown here is derived from an EMBL/GenBank/DDBJ whole genome shotgun (WGS) entry which is preliminary data.</text>
</comment>
<keyword evidence="3 4" id="KW-0413">Isomerase</keyword>
<dbReference type="SUPFAM" id="SSF50891">
    <property type="entry name" value="Cyclophilin-like"/>
    <property type="match status" value="1"/>
</dbReference>
<reference evidence="7" key="1">
    <citation type="journal article" date="2019" name="Int. J. Syst. Evol. Microbiol.">
        <title>The Global Catalogue of Microorganisms (GCM) 10K type strain sequencing project: providing services to taxonomists for standard genome sequencing and annotation.</title>
        <authorList>
            <consortium name="The Broad Institute Genomics Platform"/>
            <consortium name="The Broad Institute Genome Sequencing Center for Infectious Disease"/>
            <person name="Wu L."/>
            <person name="Ma J."/>
        </authorList>
    </citation>
    <scope>NUCLEOTIDE SEQUENCE [LARGE SCALE GENOMIC DNA]</scope>
    <source>
        <strain evidence="7">CGMCC 1.15197</strain>
    </source>
</reference>
<dbReference type="InterPro" id="IPR044666">
    <property type="entry name" value="Cyclophilin_A-like"/>
</dbReference>
<dbReference type="Gene3D" id="2.40.100.10">
    <property type="entry name" value="Cyclophilin-like"/>
    <property type="match status" value="1"/>
</dbReference>
<organism evidence="6 7">
    <name type="scientific">Hymenobacter cavernae</name>
    <dbReference type="NCBI Taxonomy" id="2044852"/>
    <lineage>
        <taxon>Bacteria</taxon>
        <taxon>Pseudomonadati</taxon>
        <taxon>Bacteroidota</taxon>
        <taxon>Cytophagia</taxon>
        <taxon>Cytophagales</taxon>
        <taxon>Hymenobacteraceae</taxon>
        <taxon>Hymenobacter</taxon>
    </lineage>
</organism>
<dbReference type="EC" id="5.2.1.8" evidence="4"/>
<dbReference type="PANTHER" id="PTHR45625">
    <property type="entry name" value="PEPTIDYL-PROLYL CIS-TRANS ISOMERASE-RELATED"/>
    <property type="match status" value="1"/>
</dbReference>
<evidence type="ECO:0000313" key="7">
    <source>
        <dbReference type="Proteomes" id="UP000632273"/>
    </source>
</evidence>
<dbReference type="CDD" id="cd00317">
    <property type="entry name" value="cyclophilin"/>
    <property type="match status" value="1"/>
</dbReference>
<keyword evidence="7" id="KW-1185">Reference proteome</keyword>
<comment type="function">
    <text evidence="4">PPIases accelerate the folding of proteins. It catalyzes the cis-trans isomerization of proline imidic peptide bonds in oligopeptides.</text>
</comment>
<sequence>MNPLNFVPSVIQLTLPMKSVFRISLLLWAVLCLLAPAAQAAKVKGPKKTKKDEVVTISTSLGDVRLILFDQTPKHKENFLKLAKSGFYNGTTFHRIIQDFMIQGGDPNSKDADPGNDGMGPASEQMIPAEIRPELHHKYGALAAARQGDFVNPTRASSASQFYIVQNHNGVPHLDGAYTVFGQVISGVDVVDKIAAQPKNMMDRPQTDIKMTVKVEKLKKKKITALYGYKYQ</sequence>
<keyword evidence="4" id="KW-0732">Signal</keyword>
<feature type="domain" description="PPIase cyclophilin-type" evidence="5">
    <location>
        <begin position="53"/>
        <end position="212"/>
    </location>
</feature>
<name>A0ABQ1TIL0_9BACT</name>
<dbReference type="Proteomes" id="UP000632273">
    <property type="component" value="Unassembled WGS sequence"/>
</dbReference>
<feature type="signal peptide" evidence="4">
    <location>
        <begin position="1"/>
        <end position="40"/>
    </location>
</feature>
<dbReference type="PRINTS" id="PR00153">
    <property type="entry name" value="CSAPPISMRASE"/>
</dbReference>
<dbReference type="PROSITE" id="PS50072">
    <property type="entry name" value="CSA_PPIASE_2"/>
    <property type="match status" value="1"/>
</dbReference>
<comment type="similarity">
    <text evidence="1 4">Belongs to the cyclophilin-type PPIase family.</text>
</comment>
<dbReference type="InterPro" id="IPR029000">
    <property type="entry name" value="Cyclophilin-like_dom_sf"/>
</dbReference>
<gene>
    <name evidence="6" type="ORF">GCM10011383_03970</name>
</gene>
<evidence type="ECO:0000256" key="1">
    <source>
        <dbReference type="ARBA" id="ARBA00007365"/>
    </source>
</evidence>
<comment type="catalytic activity">
    <reaction evidence="4">
        <text>[protein]-peptidylproline (omega=180) = [protein]-peptidylproline (omega=0)</text>
        <dbReference type="Rhea" id="RHEA:16237"/>
        <dbReference type="Rhea" id="RHEA-COMP:10747"/>
        <dbReference type="Rhea" id="RHEA-COMP:10748"/>
        <dbReference type="ChEBI" id="CHEBI:83833"/>
        <dbReference type="ChEBI" id="CHEBI:83834"/>
        <dbReference type="EC" id="5.2.1.8"/>
    </reaction>
</comment>
<evidence type="ECO:0000313" key="6">
    <source>
        <dbReference type="EMBL" id="GGE96415.1"/>
    </source>
</evidence>
<evidence type="ECO:0000259" key="5">
    <source>
        <dbReference type="PROSITE" id="PS50072"/>
    </source>
</evidence>
<dbReference type="InterPro" id="IPR002130">
    <property type="entry name" value="Cyclophilin-type_PPIase_dom"/>
</dbReference>
<feature type="chain" id="PRO_5044966607" description="Peptidyl-prolyl cis-trans isomerase" evidence="4">
    <location>
        <begin position="41"/>
        <end position="232"/>
    </location>
</feature>
<protein>
    <recommendedName>
        <fullName evidence="4">Peptidyl-prolyl cis-trans isomerase</fullName>
        <shortName evidence="4">PPIase</shortName>
        <ecNumber evidence="4">5.2.1.8</ecNumber>
    </recommendedName>
</protein>
<dbReference type="PANTHER" id="PTHR45625:SF4">
    <property type="entry name" value="PEPTIDYLPROLYL ISOMERASE DOMAIN AND WD REPEAT-CONTAINING PROTEIN 1"/>
    <property type="match status" value="1"/>
</dbReference>
<evidence type="ECO:0000256" key="4">
    <source>
        <dbReference type="RuleBase" id="RU363019"/>
    </source>
</evidence>
<dbReference type="Pfam" id="PF00160">
    <property type="entry name" value="Pro_isomerase"/>
    <property type="match status" value="1"/>
</dbReference>